<dbReference type="InterPro" id="IPR002762">
    <property type="entry name" value="CbiX-like"/>
</dbReference>
<dbReference type="Proteomes" id="UP001310386">
    <property type="component" value="Unassembled WGS sequence"/>
</dbReference>
<evidence type="ECO:0000313" key="3">
    <source>
        <dbReference type="EMBL" id="MEB3101804.1"/>
    </source>
</evidence>
<proteinExistence type="predicted"/>
<name>A0ABU5ZH36_9BACL</name>
<keyword evidence="1" id="KW-0479">Metal-binding</keyword>
<protein>
    <submittedName>
        <fullName evidence="3">CbiX/SirB N-terminal domain-containing protein</fullName>
    </submittedName>
</protein>
<accession>A0ABU5ZH36</accession>
<dbReference type="EMBL" id="JAYJLD010000010">
    <property type="protein sequence ID" value="MEB3101804.1"/>
    <property type="molecule type" value="Genomic_DNA"/>
</dbReference>
<dbReference type="SUPFAM" id="SSF53800">
    <property type="entry name" value="Chelatase"/>
    <property type="match status" value="1"/>
</dbReference>
<evidence type="ECO:0000256" key="2">
    <source>
        <dbReference type="ARBA" id="ARBA00023239"/>
    </source>
</evidence>
<dbReference type="PANTHER" id="PTHR33542:SF3">
    <property type="entry name" value="SIROHYDROCHLORIN FERROCHELATASE, CHLOROPLASTIC"/>
    <property type="match status" value="1"/>
</dbReference>
<dbReference type="InterPro" id="IPR050963">
    <property type="entry name" value="Sirohydro_Cobaltochel/CbiX"/>
</dbReference>
<organism evidence="3 4">
    <name type="scientific">Ferviditalea candida</name>
    <dbReference type="NCBI Taxonomy" id="3108399"/>
    <lineage>
        <taxon>Bacteria</taxon>
        <taxon>Bacillati</taxon>
        <taxon>Bacillota</taxon>
        <taxon>Bacilli</taxon>
        <taxon>Bacillales</taxon>
        <taxon>Paenibacillaceae</taxon>
        <taxon>Ferviditalea</taxon>
    </lineage>
</organism>
<reference evidence="3" key="1">
    <citation type="submission" date="2023-12" db="EMBL/GenBank/DDBJ databases">
        <title>Fervidustalea candida gen. nov., sp. nov., a novel member of the family Paenibacillaceae isolated from a geothermal area.</title>
        <authorList>
            <person name="Li W.-J."/>
            <person name="Jiao J.-Y."/>
            <person name="Chen Y."/>
        </authorList>
    </citation>
    <scope>NUCLEOTIDE SEQUENCE</scope>
    <source>
        <strain evidence="3">SYSU GA230002</strain>
    </source>
</reference>
<comment type="caution">
    <text evidence="3">The sequence shown here is derived from an EMBL/GenBank/DDBJ whole genome shotgun (WGS) entry which is preliminary data.</text>
</comment>
<dbReference type="PANTHER" id="PTHR33542">
    <property type="entry name" value="SIROHYDROCHLORIN FERROCHELATASE, CHLOROPLASTIC"/>
    <property type="match status" value="1"/>
</dbReference>
<gene>
    <name evidence="3" type="ORF">VF724_09020</name>
</gene>
<evidence type="ECO:0000313" key="4">
    <source>
        <dbReference type="Proteomes" id="UP001310386"/>
    </source>
</evidence>
<evidence type="ECO:0000256" key="1">
    <source>
        <dbReference type="ARBA" id="ARBA00022723"/>
    </source>
</evidence>
<keyword evidence="2" id="KW-0456">Lyase</keyword>
<keyword evidence="4" id="KW-1185">Reference proteome</keyword>
<dbReference type="RefSeq" id="WP_371753921.1">
    <property type="nucleotide sequence ID" value="NZ_JAYJLD010000010.1"/>
</dbReference>
<dbReference type="Pfam" id="PF01903">
    <property type="entry name" value="CbiX"/>
    <property type="match status" value="2"/>
</dbReference>
<sequence>MLPTGIGILLIAHGSKETGWMQSVEELAEHLPFPLEVAYLETDKGTTIAEGVRRLERMNASRILAIPLFVSSGSAHLEEIKYALGLVSTPKVETGLDPIRTSAAIRLSPAMDDHPCILEIIRERIASLSQAPAGENLLLVAHGSGHPDLHPIWEETLTRMAKHFQKLDRFQSVSYATVHPNTIREQAERMSANRLLVIPLFLSEGYFTRTFIRSQLNGLNFVYSGQAYLPHPMLSNWIMQMADEGFAGQHSACRSVDLSFP</sequence>
<dbReference type="Gene3D" id="3.40.50.1400">
    <property type="match status" value="2"/>
</dbReference>